<reference evidence="3" key="1">
    <citation type="submission" date="2016-10" db="EMBL/GenBank/DDBJ databases">
        <authorList>
            <person name="Varghese N."/>
            <person name="Submissions S."/>
        </authorList>
    </citation>
    <scope>NUCLEOTIDE SEQUENCE [LARGE SCALE GENOMIC DNA]</scope>
    <source>
        <strain evidence="3">DSM 23256</strain>
    </source>
</reference>
<proteinExistence type="predicted"/>
<evidence type="ECO:0000313" key="3">
    <source>
        <dbReference type="Proteomes" id="UP000243333"/>
    </source>
</evidence>
<feature type="domain" description="Putative Se/S carrier protein-like" evidence="1">
    <location>
        <begin position="2"/>
        <end position="66"/>
    </location>
</feature>
<gene>
    <name evidence="2" type="ORF">SAMN05660235_01588</name>
</gene>
<sequence>MITFVSVHHALRAEKVLAAAGIAVAAAPTPREVSLSCGQCLLFAAADEAAVLAALATAKVRWSRLFSRDAGRRVYELLQEYQSPVPGGSQ</sequence>
<evidence type="ECO:0000313" key="2">
    <source>
        <dbReference type="EMBL" id="SDF43318.1"/>
    </source>
</evidence>
<dbReference type="Proteomes" id="UP000243333">
    <property type="component" value="Unassembled WGS sequence"/>
</dbReference>
<dbReference type="STRING" id="1123285.SAMN05660235_01588"/>
<name>A0A1G7L1G3_9FIRM</name>
<dbReference type="RefSeq" id="WP_171904627.1">
    <property type="nucleotide sequence ID" value="NZ_FNBU01000010.1"/>
</dbReference>
<dbReference type="AlphaFoldDB" id="A0A1G7L1G3"/>
<organism evidence="2 3">
    <name type="scientific">Sporolituus thermophilus DSM 23256</name>
    <dbReference type="NCBI Taxonomy" id="1123285"/>
    <lineage>
        <taxon>Bacteria</taxon>
        <taxon>Bacillati</taxon>
        <taxon>Bacillota</taxon>
        <taxon>Negativicutes</taxon>
        <taxon>Selenomonadales</taxon>
        <taxon>Sporomusaceae</taxon>
        <taxon>Sporolituus</taxon>
    </lineage>
</organism>
<protein>
    <recommendedName>
        <fullName evidence="1">Putative Se/S carrier protein-like domain-containing protein</fullName>
    </recommendedName>
</protein>
<accession>A0A1G7L1G3</accession>
<dbReference type="EMBL" id="FNBU01000010">
    <property type="protein sequence ID" value="SDF43318.1"/>
    <property type="molecule type" value="Genomic_DNA"/>
</dbReference>
<evidence type="ECO:0000259" key="1">
    <source>
        <dbReference type="Pfam" id="PF11823"/>
    </source>
</evidence>
<keyword evidence="3" id="KW-1185">Reference proteome</keyword>
<dbReference type="Pfam" id="PF11823">
    <property type="entry name" value="Se_S_carrier"/>
    <property type="match status" value="1"/>
</dbReference>
<dbReference type="InterPro" id="IPR021778">
    <property type="entry name" value="Se/S_carrier-like"/>
</dbReference>